<dbReference type="InterPro" id="IPR045057">
    <property type="entry name" value="Gcn5-rel_NAT"/>
</dbReference>
<evidence type="ECO:0000313" key="3">
    <source>
        <dbReference type="EMBL" id="ROZ64384.1"/>
    </source>
</evidence>
<dbReference type="InterPro" id="IPR016181">
    <property type="entry name" value="Acyl_CoA_acyltransferase"/>
</dbReference>
<evidence type="ECO:0000259" key="2">
    <source>
        <dbReference type="PROSITE" id="PS51729"/>
    </source>
</evidence>
<sequence>MLKEYRRPRPPFPVTSPAASRAAPETHRAADPGPKGHTMTQTPDSRYSLRHNPSGTAVELLDDDQVIGEVNYLEVELPDGSSAWDLVHTGVRQQYQNQGLASDLVRFTLETAQAGGHKIIPTCPYVALWLRRHPEFASSAVQGEGR</sequence>
<dbReference type="Proteomes" id="UP000270616">
    <property type="component" value="Unassembled WGS sequence"/>
</dbReference>
<dbReference type="InterPro" id="IPR031165">
    <property type="entry name" value="GNAT_YJDJ"/>
</dbReference>
<dbReference type="PROSITE" id="PS51729">
    <property type="entry name" value="GNAT_YJDJ"/>
    <property type="match status" value="1"/>
</dbReference>
<evidence type="ECO:0000256" key="1">
    <source>
        <dbReference type="SAM" id="MobiDB-lite"/>
    </source>
</evidence>
<dbReference type="SUPFAM" id="SSF55729">
    <property type="entry name" value="Acyl-CoA N-acyltransferases (Nat)"/>
    <property type="match status" value="1"/>
</dbReference>
<feature type="compositionally biased region" description="Polar residues" evidence="1">
    <location>
        <begin position="38"/>
        <end position="53"/>
    </location>
</feature>
<keyword evidence="3" id="KW-0808">Transferase</keyword>
<feature type="region of interest" description="Disordered" evidence="1">
    <location>
        <begin position="1"/>
        <end position="53"/>
    </location>
</feature>
<name>A0A3N3ZSJ0_9MICC</name>
<dbReference type="EMBL" id="RKMF01000003">
    <property type="protein sequence ID" value="ROZ64384.1"/>
    <property type="molecule type" value="Genomic_DNA"/>
</dbReference>
<dbReference type="Gene3D" id="3.40.630.30">
    <property type="match status" value="1"/>
</dbReference>
<keyword evidence="4" id="KW-1185">Reference proteome</keyword>
<dbReference type="CDD" id="cd04301">
    <property type="entry name" value="NAT_SF"/>
    <property type="match status" value="1"/>
</dbReference>
<dbReference type="AlphaFoldDB" id="A0A3N3ZSJ0"/>
<dbReference type="PANTHER" id="PTHR31435:SF10">
    <property type="entry name" value="BSR4717 PROTEIN"/>
    <property type="match status" value="1"/>
</dbReference>
<evidence type="ECO:0000313" key="4">
    <source>
        <dbReference type="Proteomes" id="UP000270616"/>
    </source>
</evidence>
<organism evidence="3 4">
    <name type="scientific">Kocuria soli</name>
    <dbReference type="NCBI Taxonomy" id="2485125"/>
    <lineage>
        <taxon>Bacteria</taxon>
        <taxon>Bacillati</taxon>
        <taxon>Actinomycetota</taxon>
        <taxon>Actinomycetes</taxon>
        <taxon>Micrococcales</taxon>
        <taxon>Micrococcaceae</taxon>
        <taxon>Kocuria</taxon>
    </lineage>
</organism>
<accession>A0A3N3ZSJ0</accession>
<protein>
    <submittedName>
        <fullName evidence="3">GNAT family N-acetyltransferase</fullName>
    </submittedName>
</protein>
<reference evidence="3 4" key="1">
    <citation type="submission" date="2018-10" db="EMBL/GenBank/DDBJ databases">
        <title>Kocuria sp. M5W7-7, whole genome shotgun sequence.</title>
        <authorList>
            <person name="Tuo L."/>
        </authorList>
    </citation>
    <scope>NUCLEOTIDE SEQUENCE [LARGE SCALE GENOMIC DNA]</scope>
    <source>
        <strain evidence="3 4">M5W7-7</strain>
    </source>
</reference>
<comment type="caution">
    <text evidence="3">The sequence shown here is derived from an EMBL/GenBank/DDBJ whole genome shotgun (WGS) entry which is preliminary data.</text>
</comment>
<gene>
    <name evidence="3" type="ORF">EDL96_03860</name>
</gene>
<feature type="domain" description="N-acetyltransferase" evidence="2">
    <location>
        <begin position="50"/>
        <end position="141"/>
    </location>
</feature>
<dbReference type="Pfam" id="PF14542">
    <property type="entry name" value="Acetyltransf_CG"/>
    <property type="match status" value="1"/>
</dbReference>
<dbReference type="PANTHER" id="PTHR31435">
    <property type="entry name" value="PROTEIN NATD1"/>
    <property type="match status" value="1"/>
</dbReference>
<dbReference type="GO" id="GO:0016740">
    <property type="term" value="F:transferase activity"/>
    <property type="evidence" value="ECO:0007669"/>
    <property type="project" value="UniProtKB-KW"/>
</dbReference>
<proteinExistence type="predicted"/>